<protein>
    <submittedName>
        <fullName evidence="2">Putative metal-dependent peptidase</fullName>
    </submittedName>
</protein>
<feature type="transmembrane region" description="Helical" evidence="1">
    <location>
        <begin position="142"/>
        <end position="160"/>
    </location>
</feature>
<proteinExistence type="predicted"/>
<dbReference type="EMBL" id="LNQE01001868">
    <property type="protein sequence ID" value="KUG03782.1"/>
    <property type="molecule type" value="Genomic_DNA"/>
</dbReference>
<feature type="transmembrane region" description="Helical" evidence="1">
    <location>
        <begin position="115"/>
        <end position="136"/>
    </location>
</feature>
<dbReference type="InterPro" id="IPR007395">
    <property type="entry name" value="Zn_peptidase_2"/>
</dbReference>
<dbReference type="AlphaFoldDB" id="A0A0W8E5T9"/>
<evidence type="ECO:0000256" key="1">
    <source>
        <dbReference type="SAM" id="Phobius"/>
    </source>
</evidence>
<organism evidence="2">
    <name type="scientific">hydrocarbon metagenome</name>
    <dbReference type="NCBI Taxonomy" id="938273"/>
    <lineage>
        <taxon>unclassified sequences</taxon>
        <taxon>metagenomes</taxon>
        <taxon>ecological metagenomes</taxon>
    </lineage>
</organism>
<dbReference type="PANTHER" id="PTHR36434">
    <property type="entry name" value="MEMBRANE PROTEASE YUGP-RELATED"/>
    <property type="match status" value="1"/>
</dbReference>
<gene>
    <name evidence="2" type="ORF">ASZ90_018818</name>
</gene>
<keyword evidence="1" id="KW-1133">Transmembrane helix</keyword>
<comment type="caution">
    <text evidence="2">The sequence shown here is derived from an EMBL/GenBank/DDBJ whole genome shotgun (WGS) entry which is preliminary data.</text>
</comment>
<name>A0A0W8E5T9_9ZZZZ</name>
<dbReference type="PANTHER" id="PTHR36434:SF1">
    <property type="entry name" value="MEMBRANE PROTEASE YUGP-RELATED"/>
    <property type="match status" value="1"/>
</dbReference>
<reference evidence="2" key="1">
    <citation type="journal article" date="2015" name="Proc. Natl. Acad. Sci. U.S.A.">
        <title>Networks of energetic and metabolic interactions define dynamics in microbial communities.</title>
        <authorList>
            <person name="Embree M."/>
            <person name="Liu J.K."/>
            <person name="Al-Bassam M.M."/>
            <person name="Zengler K."/>
        </authorList>
    </citation>
    <scope>NUCLEOTIDE SEQUENCE</scope>
</reference>
<accession>A0A0W8E5T9</accession>
<keyword evidence="1" id="KW-0472">Membrane</keyword>
<keyword evidence="1" id="KW-0812">Transmembrane</keyword>
<feature type="transmembrane region" description="Helical" evidence="1">
    <location>
        <begin position="191"/>
        <end position="215"/>
    </location>
</feature>
<sequence>MGYLIFILPALLLSIYAQYKVSATFKKYSQVRSSRGTTGADVAGTILRRNNMNIRVEPVAGSLSDHYDPRSKVVRLSESVYGSDSISAIGVAAHEVGHALQHRDRYGLLEIRHKLVPVTNFSSSASFPILLIGFFLNNLGMVYLGIILFSVVVLFHLVTLPVELNASRRAVALLSENGLVSGAELPGVKSVLGAAALTYLAATLSAVSSLLYYLMIFTGGSDN</sequence>
<dbReference type="Pfam" id="PF04298">
    <property type="entry name" value="Zn_peptidase_2"/>
    <property type="match status" value="1"/>
</dbReference>
<evidence type="ECO:0000313" key="2">
    <source>
        <dbReference type="EMBL" id="KUG03782.1"/>
    </source>
</evidence>